<proteinExistence type="predicted"/>
<dbReference type="AlphaFoldDB" id="A0A0G4B2L1"/>
<dbReference type="GO" id="GO:0000271">
    <property type="term" value="P:polysaccharide biosynthetic process"/>
    <property type="evidence" value="ECO:0007669"/>
    <property type="project" value="InterPro"/>
</dbReference>
<reference evidence="1 2" key="1">
    <citation type="journal article" date="2015" name="Nature">
        <title>rRNA introns, odd ribosomes, and small enigmatic genomes across a large radiation of phyla.</title>
        <authorList>
            <person name="Brown C.T."/>
            <person name="Hug L.A."/>
            <person name="Thomas B.C."/>
            <person name="Sharon I."/>
            <person name="Castelle C.J."/>
            <person name="Singh A."/>
            <person name="Wilkins M.J."/>
            <person name="Williams K.H."/>
            <person name="Banfield J.F."/>
        </authorList>
    </citation>
    <scope>NUCLEOTIDE SEQUENCE [LARGE SCALE GENOMIC DNA]</scope>
</reference>
<evidence type="ECO:0000313" key="2">
    <source>
        <dbReference type="Proteomes" id="UP000035648"/>
    </source>
</evidence>
<dbReference type="KEGG" id="bbgw:UT28_C0001G0400"/>
<dbReference type="Proteomes" id="UP000035648">
    <property type="component" value="Chromosome"/>
</dbReference>
<dbReference type="Gene3D" id="3.40.50.12580">
    <property type="match status" value="1"/>
</dbReference>
<organism evidence="1 2">
    <name type="scientific">Berkelbacteria bacterium GW2011_GWE1_39_12</name>
    <dbReference type="NCBI Taxonomy" id="1618337"/>
    <lineage>
        <taxon>Bacteria</taxon>
        <taxon>Candidatus Berkelbacteria</taxon>
    </lineage>
</organism>
<sequence length="489" mass="57074">MNIIINGFLDRRTNHIAQKVLSSINVETFIFTYNYFKPNFGRLNSKAILINWRKINFMGNYDIDFNKLEPLDEDLVDAMRKYESIFMRMADRLETFKNYSYRERKSLYLKHLRYWNDTIEKKKIDLFLSQNVPHETSDFVCYCLCKLKNIPTIILCQTHIPDTCLIFDDWENTDYGLVDEFKKLKTKLSRIKIDRINLSPRFEKYYLLQTDKSKNITPFYMKKNSLIKVGTKKIQAICRKLKENPTVYFHEGGLICRSLARRSIDKIMTKILMNFYEKNCTEFKPKSKYIFVALHVQPEMSTSPRADVYVNQIMIVQLLAACAPKDVKIFVKEHPNQRALGRTKEFYQDILSLKNVSLISRKVDSKDLVKNSLAVATCVGLVGFESLFQNKPVLMFGHDFYQYAPGVFSIRTKSDLENAVKQINKGSTFKPKDFKIFLKAMDNISINGTTDSDYLPTSSLTIKENTLNIAQAIIKKNRKISEKKCLNII</sequence>
<dbReference type="InterPro" id="IPR007833">
    <property type="entry name" value="Capsule_polysaccharide_synth"/>
</dbReference>
<dbReference type="Pfam" id="PF05159">
    <property type="entry name" value="Capsule_synth"/>
    <property type="match status" value="1"/>
</dbReference>
<evidence type="ECO:0008006" key="3">
    <source>
        <dbReference type="Google" id="ProtNLM"/>
    </source>
</evidence>
<dbReference type="InterPro" id="IPR043148">
    <property type="entry name" value="TagF_C"/>
</dbReference>
<gene>
    <name evidence="1" type="ORF">UT28_C0001G0400</name>
</gene>
<dbReference type="GO" id="GO:0015774">
    <property type="term" value="P:polysaccharide transport"/>
    <property type="evidence" value="ECO:0007669"/>
    <property type="project" value="InterPro"/>
</dbReference>
<dbReference type="STRING" id="1618337.UT28_C0001G0400"/>
<name>A0A0G4B2L1_9BACT</name>
<evidence type="ECO:0000313" key="1">
    <source>
        <dbReference type="EMBL" id="AKM82206.1"/>
    </source>
</evidence>
<dbReference type="PATRIC" id="fig|1618337.4.peg.397"/>
<dbReference type="EMBL" id="CP011213">
    <property type="protein sequence ID" value="AKM82206.1"/>
    <property type="molecule type" value="Genomic_DNA"/>
</dbReference>
<protein>
    <recommendedName>
        <fullName evidence="3">Capsule polysaccharide biosynthesis protein</fullName>
    </recommendedName>
</protein>
<accession>A0A0G4B2L1</accession>